<name>A0A0G2Y7I3_9VIRU</name>
<organism evidence="1 2">
    <name type="scientific">Acanthamoeba polyphaga mimivirus Kroon</name>
    <dbReference type="NCBI Taxonomy" id="3069720"/>
    <lineage>
        <taxon>Viruses</taxon>
        <taxon>Varidnaviria</taxon>
        <taxon>Bamfordvirae</taxon>
        <taxon>Nucleocytoviricota</taxon>
        <taxon>Megaviricetes</taxon>
        <taxon>Imitervirales</taxon>
        <taxon>Mimiviridae</taxon>
        <taxon>Megamimivirinae</taxon>
        <taxon>Mimivirus</taxon>
        <taxon>Mimivirus lagoaense</taxon>
    </lineage>
</organism>
<reference evidence="1 2" key="1">
    <citation type="submission" date="2014-10" db="EMBL/GenBank/DDBJ databases">
        <title>Pan-genome analysis of Brazilian lineage A amoebal mimiviruses.</title>
        <authorList>
            <person name="Assis F.L."/>
            <person name="Abrahao J.S."/>
            <person name="Kroon E.G."/>
            <person name="Dornas F.P."/>
            <person name="Andrade K.R."/>
            <person name="Borato P.V.M."/>
            <person name="Pilotto M.R."/>
            <person name="Benamar S."/>
            <person name="LaScola B."/>
            <person name="Colson P."/>
        </authorList>
    </citation>
    <scope>NUCLEOTIDE SEQUENCE [LARGE SCALE GENOMIC DNA]</scope>
    <source>
        <strain evidence="1 2">Kroon</strain>
    </source>
</reference>
<proteinExistence type="predicted"/>
<dbReference type="Proteomes" id="UP000240461">
    <property type="component" value="Segment"/>
</dbReference>
<keyword evidence="2" id="KW-1185">Reference proteome</keyword>
<dbReference type="KEGG" id="vg:80514302"/>
<sequence>MSTMARHNNNYSIDYLKLNGYYIDNNILKDFKLVNFMNEIGINIFSLIY</sequence>
<evidence type="ECO:0000313" key="1">
    <source>
        <dbReference type="EMBL" id="AKI80504.1"/>
    </source>
</evidence>
<evidence type="ECO:0000313" key="2">
    <source>
        <dbReference type="Proteomes" id="UP000240461"/>
    </source>
</evidence>
<protein>
    <submittedName>
        <fullName evidence="1">Ankyrin repeat protein</fullName>
    </submittedName>
</protein>
<dbReference type="EMBL" id="KM982402">
    <property type="protein sequence ID" value="AKI80504.1"/>
    <property type="molecule type" value="Genomic_DNA"/>
</dbReference>
<accession>A0A0G2Y7I3</accession>